<sequence length="85" mass="9577">MIDPKNPSTEPPQRDKRVQLSDRLKVQEKYSQALLNAREPKLLGWRVDAFFCTSETLSPSVPSPLPAKVLAVEKILKNPTILHSL</sequence>
<organism evidence="2 3">
    <name type="scientific">Pseudomonas typographi</name>
    <dbReference type="NCBI Taxonomy" id="2715964"/>
    <lineage>
        <taxon>Bacteria</taxon>
        <taxon>Pseudomonadati</taxon>
        <taxon>Pseudomonadota</taxon>
        <taxon>Gammaproteobacteria</taxon>
        <taxon>Pseudomonadales</taxon>
        <taxon>Pseudomonadaceae</taxon>
        <taxon>Pseudomonas</taxon>
    </lineage>
</organism>
<gene>
    <name evidence="2" type="ORF">HAQ05_12620</name>
</gene>
<proteinExistence type="predicted"/>
<evidence type="ECO:0000313" key="3">
    <source>
        <dbReference type="Proteomes" id="UP000805841"/>
    </source>
</evidence>
<protein>
    <submittedName>
        <fullName evidence="2">Uncharacterized protein</fullName>
    </submittedName>
</protein>
<accession>A0ABR7Z2D1</accession>
<keyword evidence="3" id="KW-1185">Reference proteome</keyword>
<reference evidence="2 3" key="1">
    <citation type="journal article" date="2020" name="Insects">
        <title>Bacteria Belonging to Pseudomonas typographi sp. nov. from the Bark Beetle Ips typographus Have Genomic Potential to Aid in the Host Ecology.</title>
        <authorList>
            <person name="Peral-Aranega E."/>
            <person name="Saati-Santamaria Z."/>
            <person name="Kolarik M."/>
            <person name="Rivas R."/>
            <person name="Garcia-Fraile P."/>
        </authorList>
    </citation>
    <scope>NUCLEOTIDE SEQUENCE [LARGE SCALE GENOMIC DNA]</scope>
    <source>
        <strain evidence="2 3">CA3A</strain>
    </source>
</reference>
<dbReference type="EMBL" id="JAAOCA010000014">
    <property type="protein sequence ID" value="MBD1599543.1"/>
    <property type="molecule type" value="Genomic_DNA"/>
</dbReference>
<evidence type="ECO:0000256" key="1">
    <source>
        <dbReference type="SAM" id="MobiDB-lite"/>
    </source>
</evidence>
<comment type="caution">
    <text evidence="2">The sequence shown here is derived from an EMBL/GenBank/DDBJ whole genome shotgun (WGS) entry which is preliminary data.</text>
</comment>
<feature type="compositionally biased region" description="Basic and acidic residues" evidence="1">
    <location>
        <begin position="12"/>
        <end position="22"/>
    </location>
</feature>
<name>A0ABR7Z2D1_9PSED</name>
<feature type="region of interest" description="Disordered" evidence="1">
    <location>
        <begin position="1"/>
        <end position="22"/>
    </location>
</feature>
<dbReference type="RefSeq" id="WP_190421049.1">
    <property type="nucleotide sequence ID" value="NZ_JAAOCA010000014.1"/>
</dbReference>
<evidence type="ECO:0000313" key="2">
    <source>
        <dbReference type="EMBL" id="MBD1599543.1"/>
    </source>
</evidence>
<dbReference type="Proteomes" id="UP000805841">
    <property type="component" value="Unassembled WGS sequence"/>
</dbReference>